<dbReference type="FunFam" id="1.10.10.10:FF:000001">
    <property type="entry name" value="LysR family transcriptional regulator"/>
    <property type="match status" value="1"/>
</dbReference>
<dbReference type="GO" id="GO:0003700">
    <property type="term" value="F:DNA-binding transcription factor activity"/>
    <property type="evidence" value="ECO:0007669"/>
    <property type="project" value="InterPro"/>
</dbReference>
<evidence type="ECO:0000259" key="5">
    <source>
        <dbReference type="PROSITE" id="PS50931"/>
    </source>
</evidence>
<evidence type="ECO:0000313" key="6">
    <source>
        <dbReference type="EMBL" id="EDT05930.1"/>
    </source>
</evidence>
<accession>B1F908</accession>
<organism evidence="6 7">
    <name type="scientific">Burkholderia ambifaria IOP40-10</name>
    <dbReference type="NCBI Taxonomy" id="396596"/>
    <lineage>
        <taxon>Bacteria</taxon>
        <taxon>Pseudomonadati</taxon>
        <taxon>Pseudomonadota</taxon>
        <taxon>Betaproteobacteria</taxon>
        <taxon>Burkholderiales</taxon>
        <taxon>Burkholderiaceae</taxon>
        <taxon>Burkholderia</taxon>
        <taxon>Burkholderia cepacia complex</taxon>
    </lineage>
</organism>
<dbReference type="AlphaFoldDB" id="B1F908"/>
<keyword evidence="3" id="KW-0238">DNA-binding</keyword>
<proteinExistence type="inferred from homology"/>
<dbReference type="GO" id="GO:0003677">
    <property type="term" value="F:DNA binding"/>
    <property type="evidence" value="ECO:0007669"/>
    <property type="project" value="UniProtKB-KW"/>
</dbReference>
<dbReference type="PATRIC" id="fig|396596.7.peg.7456"/>
<dbReference type="SUPFAM" id="SSF53850">
    <property type="entry name" value="Periplasmic binding protein-like II"/>
    <property type="match status" value="1"/>
</dbReference>
<comment type="similarity">
    <text evidence="1">Belongs to the LysR transcriptional regulatory family.</text>
</comment>
<name>B1F908_9BURK</name>
<dbReference type="InterPro" id="IPR000847">
    <property type="entry name" value="LysR_HTH_N"/>
</dbReference>
<keyword evidence="4" id="KW-0804">Transcription</keyword>
<evidence type="ECO:0000256" key="1">
    <source>
        <dbReference type="ARBA" id="ARBA00009437"/>
    </source>
</evidence>
<sequence length="308" mass="33678">MNLLEAMRIYVRVVERGSISMAAQDLGIGGPAVSERIDRLEKHLGCRLLLRHARAFTCTSEGQRFYERSRAILDAAETAVAEVAGDEQIYRGTIRIAASQCFGETIVPDALKRMRASFPQLEIDLVLNDKVVDLVTEGVDLSFRLGALGSGAYIAHWLGQVDRLLVAAPTYLDRNSPILSAADLVRHPFIRLKSVFAGERLPIERGSSAIELCTIATAMTSSHWRPVYDMIASGLGIGVVEGPACAAALEDETLVRVLPDYAIPSYDVNLLIQAQRPIPPRVTTVVSLLRQFVPTMLDNVRIAGLSRV</sequence>
<dbReference type="InterPro" id="IPR058163">
    <property type="entry name" value="LysR-type_TF_proteobact-type"/>
</dbReference>
<dbReference type="Gene3D" id="1.10.10.10">
    <property type="entry name" value="Winged helix-like DNA-binding domain superfamily/Winged helix DNA-binding domain"/>
    <property type="match status" value="1"/>
</dbReference>
<dbReference type="EMBL" id="ABLC01000005">
    <property type="protein sequence ID" value="EDT05930.1"/>
    <property type="molecule type" value="Genomic_DNA"/>
</dbReference>
<evidence type="ECO:0000256" key="3">
    <source>
        <dbReference type="ARBA" id="ARBA00023125"/>
    </source>
</evidence>
<dbReference type="RefSeq" id="WP_006749734.1">
    <property type="nucleotide sequence ID" value="NZ_ABLC01000005.1"/>
</dbReference>
<dbReference type="Proteomes" id="UP000005463">
    <property type="component" value="Unassembled WGS sequence"/>
</dbReference>
<dbReference type="InterPro" id="IPR036390">
    <property type="entry name" value="WH_DNA-bd_sf"/>
</dbReference>
<protein>
    <submittedName>
        <fullName evidence="6">Transcriptional regulator, LysR family</fullName>
    </submittedName>
</protein>
<dbReference type="Pfam" id="PF03466">
    <property type="entry name" value="LysR_substrate"/>
    <property type="match status" value="1"/>
</dbReference>
<dbReference type="PANTHER" id="PTHR30537">
    <property type="entry name" value="HTH-TYPE TRANSCRIPTIONAL REGULATOR"/>
    <property type="match status" value="1"/>
</dbReference>
<dbReference type="InterPro" id="IPR036388">
    <property type="entry name" value="WH-like_DNA-bd_sf"/>
</dbReference>
<dbReference type="Gene3D" id="3.40.190.290">
    <property type="match status" value="1"/>
</dbReference>
<dbReference type="InterPro" id="IPR005119">
    <property type="entry name" value="LysR_subst-bd"/>
</dbReference>
<dbReference type="Pfam" id="PF00126">
    <property type="entry name" value="HTH_1"/>
    <property type="match status" value="1"/>
</dbReference>
<dbReference type="CDD" id="cd08422">
    <property type="entry name" value="PBP2_CrgA_like"/>
    <property type="match status" value="1"/>
</dbReference>
<dbReference type="PANTHER" id="PTHR30537:SF5">
    <property type="entry name" value="HTH-TYPE TRANSCRIPTIONAL ACTIVATOR TTDR-RELATED"/>
    <property type="match status" value="1"/>
</dbReference>
<gene>
    <name evidence="6" type="ORF">BamIOP4010DRAFT_0517</name>
</gene>
<feature type="domain" description="HTH lysR-type" evidence="5">
    <location>
        <begin position="1"/>
        <end position="59"/>
    </location>
</feature>
<evidence type="ECO:0000313" key="7">
    <source>
        <dbReference type="Proteomes" id="UP000005463"/>
    </source>
</evidence>
<dbReference type="PROSITE" id="PS50931">
    <property type="entry name" value="HTH_LYSR"/>
    <property type="match status" value="1"/>
</dbReference>
<evidence type="ECO:0000256" key="4">
    <source>
        <dbReference type="ARBA" id="ARBA00023163"/>
    </source>
</evidence>
<keyword evidence="2" id="KW-0805">Transcription regulation</keyword>
<comment type="caution">
    <text evidence="6">The sequence shown here is derived from an EMBL/GenBank/DDBJ whole genome shotgun (WGS) entry which is preliminary data.</text>
</comment>
<reference evidence="6 7" key="1">
    <citation type="submission" date="2008-03" db="EMBL/GenBank/DDBJ databases">
        <title>Sequencing of the draft genome and assembly of Burkholderia ambifaria IOP40-10.</title>
        <authorList>
            <consortium name="US DOE Joint Genome Institute (JGI-PGF)"/>
            <person name="Copeland A."/>
            <person name="Lucas S."/>
            <person name="Lapidus A."/>
            <person name="Glavina del Rio T."/>
            <person name="Dalin E."/>
            <person name="Tice H."/>
            <person name="Bruce D."/>
            <person name="Goodwin L."/>
            <person name="Pitluck S."/>
            <person name="Larimer F."/>
            <person name="Land M.L."/>
            <person name="Hauser L."/>
            <person name="Tiedje J."/>
            <person name="Richardson P."/>
        </authorList>
    </citation>
    <scope>NUCLEOTIDE SEQUENCE [LARGE SCALE GENOMIC DNA]</scope>
    <source>
        <strain evidence="6 7">IOP40-10</strain>
    </source>
</reference>
<evidence type="ECO:0000256" key="2">
    <source>
        <dbReference type="ARBA" id="ARBA00023015"/>
    </source>
</evidence>
<dbReference type="SUPFAM" id="SSF46785">
    <property type="entry name" value="Winged helix' DNA-binding domain"/>
    <property type="match status" value="1"/>
</dbReference>